<accession>A0AAV4CBC5</accession>
<reference evidence="1 2" key="1">
    <citation type="journal article" date="2021" name="Elife">
        <title>Chloroplast acquisition without the gene transfer in kleptoplastic sea slugs, Plakobranchus ocellatus.</title>
        <authorList>
            <person name="Maeda T."/>
            <person name="Takahashi S."/>
            <person name="Yoshida T."/>
            <person name="Shimamura S."/>
            <person name="Takaki Y."/>
            <person name="Nagai Y."/>
            <person name="Toyoda A."/>
            <person name="Suzuki Y."/>
            <person name="Arimoto A."/>
            <person name="Ishii H."/>
            <person name="Satoh N."/>
            <person name="Nishiyama T."/>
            <person name="Hasebe M."/>
            <person name="Maruyama T."/>
            <person name="Minagawa J."/>
            <person name="Obokata J."/>
            <person name="Shigenobu S."/>
        </authorList>
    </citation>
    <scope>NUCLEOTIDE SEQUENCE [LARGE SCALE GENOMIC DNA]</scope>
</reference>
<comment type="caution">
    <text evidence="1">The sequence shown here is derived from an EMBL/GenBank/DDBJ whole genome shotgun (WGS) entry which is preliminary data.</text>
</comment>
<dbReference type="EMBL" id="BLXT01006100">
    <property type="protein sequence ID" value="GFO28955.1"/>
    <property type="molecule type" value="Genomic_DNA"/>
</dbReference>
<keyword evidence="2" id="KW-1185">Reference proteome</keyword>
<evidence type="ECO:0000313" key="2">
    <source>
        <dbReference type="Proteomes" id="UP000735302"/>
    </source>
</evidence>
<sequence length="192" mass="22414">MQLKWNHFPVGKQWWSQIESFISDGPIEPGFALIYCSNNCNFLEEEEAENEAKYCHLRDLLVSALPPKCGFQVVAATDIIGTDDQMKTKGLGKPSLSLMMFSKFMMEHPFFDLDFLPFSLEWIEDKSSFGNPWEGSFLLDDRTFRVSVFKRDMVHKQKQQTCQHHAFCVIYYANMEKITPYAQHQENYAEWG</sequence>
<dbReference type="Proteomes" id="UP000735302">
    <property type="component" value="Unassembled WGS sequence"/>
</dbReference>
<name>A0AAV4CBC5_9GAST</name>
<evidence type="ECO:0000313" key="1">
    <source>
        <dbReference type="EMBL" id="GFO28955.1"/>
    </source>
</evidence>
<protein>
    <submittedName>
        <fullName evidence="1">Uncharacterized protein</fullName>
    </submittedName>
</protein>
<proteinExistence type="predicted"/>
<organism evidence="1 2">
    <name type="scientific">Plakobranchus ocellatus</name>
    <dbReference type="NCBI Taxonomy" id="259542"/>
    <lineage>
        <taxon>Eukaryota</taxon>
        <taxon>Metazoa</taxon>
        <taxon>Spiralia</taxon>
        <taxon>Lophotrochozoa</taxon>
        <taxon>Mollusca</taxon>
        <taxon>Gastropoda</taxon>
        <taxon>Heterobranchia</taxon>
        <taxon>Euthyneura</taxon>
        <taxon>Panpulmonata</taxon>
        <taxon>Sacoglossa</taxon>
        <taxon>Placobranchoidea</taxon>
        <taxon>Plakobranchidae</taxon>
        <taxon>Plakobranchus</taxon>
    </lineage>
</organism>
<gene>
    <name evidence="1" type="ORF">PoB_005546000</name>
</gene>
<dbReference type="AlphaFoldDB" id="A0AAV4CBC5"/>